<organism evidence="2 4">
    <name type="scientific">Draconibacterium orientale</name>
    <dbReference type="NCBI Taxonomy" id="1168034"/>
    <lineage>
        <taxon>Bacteria</taxon>
        <taxon>Pseudomonadati</taxon>
        <taxon>Bacteroidota</taxon>
        <taxon>Bacteroidia</taxon>
        <taxon>Marinilabiliales</taxon>
        <taxon>Prolixibacteraceae</taxon>
        <taxon>Draconibacterium</taxon>
    </lineage>
</organism>
<evidence type="ECO:0000313" key="3">
    <source>
        <dbReference type="Proteomes" id="UP000023772"/>
    </source>
</evidence>
<accession>X5DXS8</accession>
<dbReference type="Pfam" id="PF11322">
    <property type="entry name" value="DUF3124"/>
    <property type="match status" value="1"/>
</dbReference>
<dbReference type="PROSITE" id="PS51257">
    <property type="entry name" value="PROKAR_LIPOPROTEIN"/>
    <property type="match status" value="1"/>
</dbReference>
<dbReference type="KEGG" id="dori:FH5T_04350"/>
<dbReference type="EMBL" id="CP007451">
    <property type="protein sequence ID" value="AHW59081.1"/>
    <property type="molecule type" value="Genomic_DNA"/>
</dbReference>
<evidence type="ECO:0000313" key="4">
    <source>
        <dbReference type="Proteomes" id="UP000181981"/>
    </source>
</evidence>
<dbReference type="AlphaFoldDB" id="X5DXS8"/>
<dbReference type="Proteomes" id="UP000023772">
    <property type="component" value="Chromosome"/>
</dbReference>
<dbReference type="InterPro" id="IPR021471">
    <property type="entry name" value="DUF3124"/>
</dbReference>
<evidence type="ECO:0008006" key="5">
    <source>
        <dbReference type="Google" id="ProtNLM"/>
    </source>
</evidence>
<dbReference type="HOGENOM" id="CLU_112039_2_0_10"/>
<name>X5DXS8_9BACT</name>
<dbReference type="Proteomes" id="UP000181981">
    <property type="component" value="Unassembled WGS sequence"/>
</dbReference>
<gene>
    <name evidence="1" type="ORF">FH5T_04350</name>
    <name evidence="2" type="ORF">SAMN05444285_11728</name>
</gene>
<evidence type="ECO:0000313" key="2">
    <source>
        <dbReference type="EMBL" id="SET59053.1"/>
    </source>
</evidence>
<reference evidence="2 4" key="2">
    <citation type="submission" date="2016-10" db="EMBL/GenBank/DDBJ databases">
        <authorList>
            <person name="de Groot N.N."/>
        </authorList>
    </citation>
    <scope>NUCLEOTIDE SEQUENCE [LARGE SCALE GENOMIC DNA]</scope>
    <source>
        <strain evidence="2 4">DSM 25947</strain>
    </source>
</reference>
<sequence length="169" mass="18956">MKQLLIFVVIIVVASACKHQEKIEPLKKVNWENRKAGAFNPDSLQSGTSYLSVYSQIYSGSQERLVDLTATISMRNPNASDTLYISSIDYYNTKGDRIRSYLSYPVFILPMETVEIIIEHRDNEGGTGANVIFNWSKAAVANEPVFEAVMISTYGQMGLSFVTHGTRIY</sequence>
<proteinExistence type="predicted"/>
<keyword evidence="3" id="KW-1185">Reference proteome</keyword>
<dbReference type="eggNOG" id="ENOG5032TD0">
    <property type="taxonomic scope" value="Bacteria"/>
</dbReference>
<dbReference type="EMBL" id="FOHT01000017">
    <property type="protein sequence ID" value="SET59053.1"/>
    <property type="molecule type" value="Genomic_DNA"/>
</dbReference>
<protein>
    <recommendedName>
        <fullName evidence="5">DUF3124 domain-containing protein</fullName>
    </recommendedName>
</protein>
<dbReference type="OrthoDB" id="283474at2"/>
<reference evidence="1 3" key="1">
    <citation type="submission" date="2014-03" db="EMBL/GenBank/DDBJ databases">
        <title>Complete genome sequence of a deeply braunched marine Bacteroidia bacterium Draconibacterium orientale type strain FH5T.</title>
        <authorList>
            <person name="Li X."/>
            <person name="Wang X."/>
            <person name="Xie Z."/>
            <person name="Du Z."/>
            <person name="Chen G."/>
        </authorList>
    </citation>
    <scope>NUCLEOTIDE SEQUENCE [LARGE SCALE GENOMIC DNA]</scope>
    <source>
        <strain evidence="1 3">FH5</strain>
    </source>
</reference>
<dbReference type="RefSeq" id="WP_038563851.1">
    <property type="nucleotide sequence ID" value="NZ_FOHT01000017.1"/>
</dbReference>
<evidence type="ECO:0000313" key="1">
    <source>
        <dbReference type="EMBL" id="AHW59081.1"/>
    </source>
</evidence>